<feature type="compositionally biased region" description="Basic and acidic residues" evidence="2">
    <location>
        <begin position="1327"/>
        <end position="1347"/>
    </location>
</feature>
<reference evidence="4" key="1">
    <citation type="journal article" date="2023" name="Commun. Biol.">
        <title>Genome analysis of Parmales, the sister group of diatoms, reveals the evolutionary specialization of diatoms from phago-mixotrophs to photoautotrophs.</title>
        <authorList>
            <person name="Ban H."/>
            <person name="Sato S."/>
            <person name="Yoshikawa S."/>
            <person name="Yamada K."/>
            <person name="Nakamura Y."/>
            <person name="Ichinomiya M."/>
            <person name="Sato N."/>
            <person name="Blanc-Mathieu R."/>
            <person name="Endo H."/>
            <person name="Kuwata A."/>
            <person name="Ogata H."/>
        </authorList>
    </citation>
    <scope>NUCLEOTIDE SEQUENCE [LARGE SCALE GENOMIC DNA]</scope>
    <source>
        <strain evidence="4">NIES 3700</strain>
    </source>
</reference>
<feature type="compositionally biased region" description="Basic and acidic residues" evidence="2">
    <location>
        <begin position="1358"/>
        <end position="1369"/>
    </location>
</feature>
<gene>
    <name evidence="3" type="ORF">TrLO_g14694</name>
</gene>
<evidence type="ECO:0000256" key="2">
    <source>
        <dbReference type="SAM" id="MobiDB-lite"/>
    </source>
</evidence>
<organism evidence="3 4">
    <name type="scientific">Triparma laevis f. longispina</name>
    <dbReference type="NCBI Taxonomy" id="1714387"/>
    <lineage>
        <taxon>Eukaryota</taxon>
        <taxon>Sar</taxon>
        <taxon>Stramenopiles</taxon>
        <taxon>Ochrophyta</taxon>
        <taxon>Bolidophyceae</taxon>
        <taxon>Parmales</taxon>
        <taxon>Triparmaceae</taxon>
        <taxon>Triparma</taxon>
    </lineage>
</organism>
<feature type="coiled-coil region" evidence="1">
    <location>
        <begin position="602"/>
        <end position="632"/>
    </location>
</feature>
<feature type="compositionally biased region" description="Basic and acidic residues" evidence="2">
    <location>
        <begin position="1383"/>
        <end position="1394"/>
    </location>
</feature>
<name>A0A9W7E4E2_9STRA</name>
<sequence>MLQPTAAATSEKRWMVHKRTKKAVRINVTTQPPSVHPIDRDSFRNFLYEQGDQSHMTSGNHSIDYVNNRAPKICGKNYSGLEMNRMAKGTMDTNIGWRKKKKNQKRSISDALSIKLPGPTSHIPLNPLSPLSYNPLNPLAHLTPPLNMFSKTEPIGVDPILGLQRHAQNVKKSKKRKKLKNKLRGEMVNGEEMYGAPSPPQILVKMPSVMIPQDKISVLPYTTAISSLKSKLDRERFQLEQSIASHANSILAEKSRNGKMLEYYNLLNKGAMEGLPLHYIFRKAVEKYVRVKTGCAIVLWKKFIKIDKARESVQAFEVLQAEVIQRFCRCCLAKFFVRIQRRKYEEYKIECVKKIQNRYRRKLAGDVFSAKKSVIIEAKRNYGAKRIQKTWKCYKHGTIPARVLIKKDLHKALKCLTGRMGIHRAELMSGLFPRESRLMKRGLEIVTASGIPFYSLGGVKEVKGIIEVVWKVIRRREEEGARLKREWKGKKDRKERERREQLEAKLREAKEKHAKIMEESEAMEEFENMGREEAEQARRIQRRLEREIQDMAQLEEHGWKNEREAMAREERFQKQDVGRVEKDREEDVKLEISNMQAEERFMRDLNYDLREIEEREEMLKREEEHRKWLKEDKGAPRKRDKVRFHRRGKRHFVGRDGFKNRRDYLKKMAEEQDKNSSKQKKAIPKPTSNPTRRRKAANFAKNVHPAPFTISKIDGRYVRLFCEPVPSEKAVAAMEFVEKISETKIKYEEALKGVAKERGELVRLQDILDDKEDFLMRLKAKTRLERKHARDEVLEAADEVQEQQLAVDDAETELMASAKGTVVLLKEAAKILKVGELPKFKFDVNQRTPNTKSSTSMNAAREWLRQLSNWCMRAETKIKVDVGERFINSLRVMGIIEVDHFERARKAATTPMVKHGNGTFLFDEEHANFDKIGLQMLERAGIKELMVTLCCECDYRIFGYCEGDSTLFVEKLAEEEENSLLFGEDVMETYNVLNLNYDLKVVAEEEEDQTAVVTCLSHVVREAMMKGREGVANLRETLISVKSHEDLLAYQANRNHHLPNAAESKRIRAYLRRLVHGGKCSLALEEEEVEGEDGEKKTTKVIKIKTVKAQLAIEDLVTTRKEELKEIRLKSVMAGGVGGRGLFGLLDQEAEEVRSDEEEGGSVTSSVARREAKIRIHHQPICFYEAMQVKFELELHNRKLVERLEDRGRNGSVGGGIYLYPAISPNKDVIKHMRHEKMMEDEKLRLANVERVKKDEEEKKREDEFAVSEQQRLFNEWARQQEGEEGGGVGLDQALLMKKMQKDVEEKKEEGEGVEVVKEVLNDVLKKVDGGEKREGEKKREDNRRSFTGDLLTETAGEEDKKEVVEPNRRPFTGDLLMEAAGEEDKKEAVEPNRRSFTGNLLMGTADAEDKIKEESKEEKKEEVAEVEQGQKKPYSGALLIEAANDDENKVEEEKEAKEEHTETNEE</sequence>
<feature type="region of interest" description="Disordered" evidence="2">
    <location>
        <begin position="669"/>
        <end position="694"/>
    </location>
</feature>
<evidence type="ECO:0000313" key="3">
    <source>
        <dbReference type="EMBL" id="GMH67744.1"/>
    </source>
</evidence>
<dbReference type="OrthoDB" id="199064at2759"/>
<keyword evidence="4" id="KW-1185">Reference proteome</keyword>
<comment type="caution">
    <text evidence="3">The sequence shown here is derived from an EMBL/GenBank/DDBJ whole genome shotgun (WGS) entry which is preliminary data.</text>
</comment>
<evidence type="ECO:0000256" key="1">
    <source>
        <dbReference type="SAM" id="Coils"/>
    </source>
</evidence>
<dbReference type="Proteomes" id="UP001165122">
    <property type="component" value="Unassembled WGS sequence"/>
</dbReference>
<dbReference type="EMBL" id="BRXW01000580">
    <property type="protein sequence ID" value="GMH67744.1"/>
    <property type="molecule type" value="Genomic_DNA"/>
</dbReference>
<evidence type="ECO:0000313" key="4">
    <source>
        <dbReference type="Proteomes" id="UP001165122"/>
    </source>
</evidence>
<feature type="compositionally biased region" description="Basic and acidic residues" evidence="2">
    <location>
        <begin position="1452"/>
        <end position="1467"/>
    </location>
</feature>
<protein>
    <submittedName>
        <fullName evidence="3">Uncharacterized protein</fullName>
    </submittedName>
</protein>
<feature type="region of interest" description="Disordered" evidence="2">
    <location>
        <begin position="1327"/>
        <end position="1467"/>
    </location>
</feature>
<keyword evidence="1" id="KW-0175">Coiled coil</keyword>
<feature type="compositionally biased region" description="Basic and acidic residues" evidence="2">
    <location>
        <begin position="1408"/>
        <end position="1424"/>
    </location>
</feature>
<feature type="coiled-coil region" evidence="1">
    <location>
        <begin position="484"/>
        <end position="557"/>
    </location>
</feature>
<accession>A0A9W7E4E2</accession>
<proteinExistence type="predicted"/>